<dbReference type="EMBL" id="JARJCN010000057">
    <property type="protein sequence ID" value="KAJ7079997.1"/>
    <property type="molecule type" value="Genomic_DNA"/>
</dbReference>
<comment type="caution">
    <text evidence="1">The sequence shown here is derived from an EMBL/GenBank/DDBJ whole genome shotgun (WGS) entry which is preliminary data.</text>
</comment>
<protein>
    <submittedName>
        <fullName evidence="1">Uncharacterized protein</fullName>
    </submittedName>
</protein>
<evidence type="ECO:0000313" key="1">
    <source>
        <dbReference type="EMBL" id="KAJ7079997.1"/>
    </source>
</evidence>
<gene>
    <name evidence="1" type="ORF">B0H15DRAFT_492403</name>
</gene>
<keyword evidence="2" id="KW-1185">Reference proteome</keyword>
<dbReference type="AlphaFoldDB" id="A0AAD6TUE6"/>
<dbReference type="Proteomes" id="UP001222325">
    <property type="component" value="Unassembled WGS sequence"/>
</dbReference>
<organism evidence="1 2">
    <name type="scientific">Mycena belliarum</name>
    <dbReference type="NCBI Taxonomy" id="1033014"/>
    <lineage>
        <taxon>Eukaryota</taxon>
        <taxon>Fungi</taxon>
        <taxon>Dikarya</taxon>
        <taxon>Basidiomycota</taxon>
        <taxon>Agaricomycotina</taxon>
        <taxon>Agaricomycetes</taxon>
        <taxon>Agaricomycetidae</taxon>
        <taxon>Agaricales</taxon>
        <taxon>Marasmiineae</taxon>
        <taxon>Mycenaceae</taxon>
        <taxon>Mycena</taxon>
    </lineage>
</organism>
<accession>A0AAD6TUE6</accession>
<name>A0AAD6TUE6_9AGAR</name>
<sequence>MNFFMSTRSCRFAVQRAYWGQRRTFLDHPASYRWVSPVFFTKDRGVQNGPPVKVPPQVTTLHPHRLTDANYIDLAGTSLDTRSYFRQLRSRLSVDPHSRQYGCQMFTGDCPFPPETRGFLYFRSVPDQSPYGGGLRFRVAATPDKGGFLGGHDLLMPHGLPWHIPIWELCTRRIHGDVLRILKEDGFAPPEMIFASEKANVARDSVFITALGQRWPVDFQWEFSRIYLASPGRLPIPTLVQHSWYDNSSRFFAPSYGRGLVSLTKDANGALQLRLEKVLRLVKRTTNVKTLVPEEGSVTPFVGRIILKSTKKEEAKLRLLVGEVHAASRELPWEPVNHNPLDVYQYPPLSEAHKSMIWAPPPARLRSHFN</sequence>
<reference evidence="1" key="1">
    <citation type="submission" date="2023-03" db="EMBL/GenBank/DDBJ databases">
        <title>Massive genome expansion in bonnet fungi (Mycena s.s.) driven by repeated elements and novel gene families across ecological guilds.</title>
        <authorList>
            <consortium name="Lawrence Berkeley National Laboratory"/>
            <person name="Harder C.B."/>
            <person name="Miyauchi S."/>
            <person name="Viragh M."/>
            <person name="Kuo A."/>
            <person name="Thoen E."/>
            <person name="Andreopoulos B."/>
            <person name="Lu D."/>
            <person name="Skrede I."/>
            <person name="Drula E."/>
            <person name="Henrissat B."/>
            <person name="Morin E."/>
            <person name="Kohler A."/>
            <person name="Barry K."/>
            <person name="LaButti K."/>
            <person name="Morin E."/>
            <person name="Salamov A."/>
            <person name="Lipzen A."/>
            <person name="Mereny Z."/>
            <person name="Hegedus B."/>
            <person name="Baldrian P."/>
            <person name="Stursova M."/>
            <person name="Weitz H."/>
            <person name="Taylor A."/>
            <person name="Grigoriev I.V."/>
            <person name="Nagy L.G."/>
            <person name="Martin F."/>
            <person name="Kauserud H."/>
        </authorList>
    </citation>
    <scope>NUCLEOTIDE SEQUENCE</scope>
    <source>
        <strain evidence="1">CBHHK173m</strain>
    </source>
</reference>
<proteinExistence type="predicted"/>
<evidence type="ECO:0000313" key="2">
    <source>
        <dbReference type="Proteomes" id="UP001222325"/>
    </source>
</evidence>